<reference evidence="2" key="1">
    <citation type="submission" date="2021-01" db="EMBL/GenBank/DDBJ databases">
        <title>Marivirga aurantiaca sp. nov., isolated from intertidal surface sediments.</title>
        <authorList>
            <person name="Zhang M."/>
        </authorList>
    </citation>
    <scope>NUCLEOTIDE SEQUENCE</scope>
    <source>
        <strain evidence="2">S37H4</strain>
    </source>
</reference>
<evidence type="ECO:0000256" key="1">
    <source>
        <dbReference type="SAM" id="Phobius"/>
    </source>
</evidence>
<evidence type="ECO:0000313" key="3">
    <source>
        <dbReference type="Proteomes" id="UP000611723"/>
    </source>
</evidence>
<proteinExistence type="predicted"/>
<dbReference type="AlphaFoldDB" id="A0A934WWZ3"/>
<gene>
    <name evidence="2" type="ORF">JKA74_05410</name>
</gene>
<organism evidence="2 3">
    <name type="scientific">Marivirga aurantiaca</name>
    <dbReference type="NCBI Taxonomy" id="2802615"/>
    <lineage>
        <taxon>Bacteria</taxon>
        <taxon>Pseudomonadati</taxon>
        <taxon>Bacteroidota</taxon>
        <taxon>Cytophagia</taxon>
        <taxon>Cytophagales</taxon>
        <taxon>Marivirgaceae</taxon>
        <taxon>Marivirga</taxon>
    </lineage>
</organism>
<feature type="transmembrane region" description="Helical" evidence="1">
    <location>
        <begin position="63"/>
        <end position="84"/>
    </location>
</feature>
<dbReference type="RefSeq" id="WP_201430127.1">
    <property type="nucleotide sequence ID" value="NZ_JAEQBW010000001.1"/>
</dbReference>
<feature type="transmembrane region" description="Helical" evidence="1">
    <location>
        <begin position="6"/>
        <end position="27"/>
    </location>
</feature>
<evidence type="ECO:0000313" key="2">
    <source>
        <dbReference type="EMBL" id="MBK6264467.1"/>
    </source>
</evidence>
<accession>A0A934WWZ3</accession>
<keyword evidence="1" id="KW-1133">Transmembrane helix</keyword>
<dbReference type="EMBL" id="JAEQBW010000001">
    <property type="protein sequence ID" value="MBK6264467.1"/>
    <property type="molecule type" value="Genomic_DNA"/>
</dbReference>
<sequence length="220" mass="24962">MTNILLITHAIAGLVTLIAGIGAMVSPKRLKVHRPFGKIFYYTMWYVVVTAFALSLLKTNYFLFMVGILVFYTNVMGFRSLQLYKSKVISVGWKEWGVWAFTVVLLVGVHIYIIVHSGFQTDGVFMIINIFTLILTLNLLQDAKLFRAKSIERKRYLIAHIGKMGGTFIAAVTAALVQNVVTNPLWVGWLLPAAIFTPAIVFYIKQVRKGSFWQKRRIIN</sequence>
<keyword evidence="1" id="KW-0472">Membrane</keyword>
<feature type="transmembrane region" description="Helical" evidence="1">
    <location>
        <begin position="186"/>
        <end position="204"/>
    </location>
</feature>
<name>A0A934WWZ3_9BACT</name>
<keyword evidence="1" id="KW-0812">Transmembrane</keyword>
<evidence type="ECO:0008006" key="4">
    <source>
        <dbReference type="Google" id="ProtNLM"/>
    </source>
</evidence>
<feature type="transmembrane region" description="Helical" evidence="1">
    <location>
        <begin position="96"/>
        <end position="117"/>
    </location>
</feature>
<keyword evidence="3" id="KW-1185">Reference proteome</keyword>
<protein>
    <recommendedName>
        <fullName evidence="4">DUF2306 domain-containing protein</fullName>
    </recommendedName>
</protein>
<feature type="transmembrane region" description="Helical" evidence="1">
    <location>
        <begin position="39"/>
        <end position="57"/>
    </location>
</feature>
<comment type="caution">
    <text evidence="2">The sequence shown here is derived from an EMBL/GenBank/DDBJ whole genome shotgun (WGS) entry which is preliminary data.</text>
</comment>
<feature type="transmembrane region" description="Helical" evidence="1">
    <location>
        <begin position="161"/>
        <end position="180"/>
    </location>
</feature>
<feature type="transmembrane region" description="Helical" evidence="1">
    <location>
        <begin position="123"/>
        <end position="140"/>
    </location>
</feature>
<dbReference type="Proteomes" id="UP000611723">
    <property type="component" value="Unassembled WGS sequence"/>
</dbReference>